<name>A0A8H3AQT4_9AGAM</name>
<protein>
    <recommendedName>
        <fullName evidence="3">G domain-containing protein</fullName>
    </recommendedName>
</protein>
<dbReference type="CDD" id="cd00882">
    <property type="entry name" value="Ras_like_GTPase"/>
    <property type="match status" value="1"/>
</dbReference>
<evidence type="ECO:0000259" key="3">
    <source>
        <dbReference type="Pfam" id="PF01926"/>
    </source>
</evidence>
<dbReference type="Gene3D" id="3.40.50.300">
    <property type="entry name" value="P-loop containing nucleotide triphosphate hydrolases"/>
    <property type="match status" value="1"/>
</dbReference>
<reference evidence="4" key="1">
    <citation type="submission" date="2021-01" db="EMBL/GenBank/DDBJ databases">
        <authorList>
            <person name="Kaushik A."/>
        </authorList>
    </citation>
    <scope>NUCLEOTIDE SEQUENCE</scope>
    <source>
        <strain evidence="4">AG1-1B</strain>
    </source>
</reference>
<feature type="region of interest" description="Disordered" evidence="2">
    <location>
        <begin position="288"/>
        <end position="328"/>
    </location>
</feature>
<feature type="coiled-coil region" evidence="1">
    <location>
        <begin position="224"/>
        <end position="284"/>
    </location>
</feature>
<dbReference type="EMBL" id="CAJMWQ010001081">
    <property type="protein sequence ID" value="CAE6433784.1"/>
    <property type="molecule type" value="Genomic_DNA"/>
</dbReference>
<dbReference type="Proteomes" id="UP000663826">
    <property type="component" value="Unassembled WGS sequence"/>
</dbReference>
<evidence type="ECO:0000313" key="5">
    <source>
        <dbReference type="Proteomes" id="UP000663826"/>
    </source>
</evidence>
<dbReference type="Pfam" id="PF01926">
    <property type="entry name" value="MMR_HSR1"/>
    <property type="match status" value="1"/>
</dbReference>
<evidence type="ECO:0000256" key="2">
    <source>
        <dbReference type="SAM" id="MobiDB-lite"/>
    </source>
</evidence>
<proteinExistence type="predicted"/>
<accession>A0A8H3AQT4</accession>
<organism evidence="4 5">
    <name type="scientific">Rhizoctonia solani</name>
    <dbReference type="NCBI Taxonomy" id="456999"/>
    <lineage>
        <taxon>Eukaryota</taxon>
        <taxon>Fungi</taxon>
        <taxon>Dikarya</taxon>
        <taxon>Basidiomycota</taxon>
        <taxon>Agaricomycotina</taxon>
        <taxon>Agaricomycetes</taxon>
        <taxon>Cantharellales</taxon>
        <taxon>Ceratobasidiaceae</taxon>
        <taxon>Rhizoctonia</taxon>
    </lineage>
</organism>
<dbReference type="SUPFAM" id="SSF52540">
    <property type="entry name" value="P-loop containing nucleoside triphosphate hydrolases"/>
    <property type="match status" value="1"/>
</dbReference>
<dbReference type="GO" id="GO:0005525">
    <property type="term" value="F:GTP binding"/>
    <property type="evidence" value="ECO:0007669"/>
    <property type="project" value="InterPro"/>
</dbReference>
<comment type="caution">
    <text evidence="4">The sequence shown here is derived from an EMBL/GenBank/DDBJ whole genome shotgun (WGS) entry which is preliminary data.</text>
</comment>
<feature type="domain" description="G" evidence="3">
    <location>
        <begin position="17"/>
        <end position="75"/>
    </location>
</feature>
<dbReference type="InterPro" id="IPR006073">
    <property type="entry name" value="GTP-bd"/>
</dbReference>
<evidence type="ECO:0000256" key="1">
    <source>
        <dbReference type="SAM" id="Coils"/>
    </source>
</evidence>
<dbReference type="InterPro" id="IPR027417">
    <property type="entry name" value="P-loop_NTPase"/>
</dbReference>
<evidence type="ECO:0000313" key="4">
    <source>
        <dbReference type="EMBL" id="CAE6433784.1"/>
    </source>
</evidence>
<keyword evidence="1" id="KW-0175">Coiled coil</keyword>
<dbReference type="AlphaFoldDB" id="A0A8H3AQT4"/>
<gene>
    <name evidence="4" type="ORF">RDB_LOCUS62194</name>
</gene>
<sequence length="328" mass="36819">MTSPYVPGRPREAETLRVIVFGGTGVGKTSFVNDASGSNLQIGHGLPSCTKEVQAGPIFTIRGRAIQLFDTPGFDDTVLTDTEILRSIAELLLDLHVSKMKITGVLYLHRITDNRMSGASVRALTLFEKICGIDAMRNAVIITNMWSFPRDPQEEVRENQLKSEYFAAAIRNGAKVARRGNGSGSASAILELLLDCAPITLQIQTEMAVQRLQLDETDAGALVDQNLRRRLERQQQEKMELEEELSEAISDRDRRAQEQLERFKRDKEDEMKRLQEQLDALHQAKILQHQIFNGPTESEDQPPVKSPNQPSKPGRGFGWGRRKNQRNS</sequence>